<dbReference type="Gene3D" id="3.30.70.1030">
    <property type="entry name" value="Apc35880, domain 1"/>
    <property type="match status" value="2"/>
</dbReference>
<dbReference type="GO" id="GO:0006785">
    <property type="term" value="P:heme B biosynthetic process"/>
    <property type="evidence" value="ECO:0007669"/>
    <property type="project" value="UniProtKB-UniRule"/>
</dbReference>
<protein>
    <recommendedName>
        <fullName evidence="1 9">Coproheme decarboxylase</fullName>
        <ecNumber evidence="8 9">1.3.98.5</ecNumber>
    </recommendedName>
    <alternativeName>
        <fullName evidence="5 9">Coproheme III oxidative decarboxylase</fullName>
    </alternativeName>
    <alternativeName>
        <fullName evidence="6 9">Hydrogen peroxide-dependent heme synthase</fullName>
    </alternativeName>
</protein>
<dbReference type="InterPro" id="IPR010644">
    <property type="entry name" value="ChdC/CLD"/>
</dbReference>
<evidence type="ECO:0000256" key="2">
    <source>
        <dbReference type="ARBA" id="ARBA00022617"/>
    </source>
</evidence>
<evidence type="ECO:0000256" key="1">
    <source>
        <dbReference type="ARBA" id="ARBA00014413"/>
    </source>
</evidence>
<evidence type="ECO:0000256" key="6">
    <source>
        <dbReference type="ARBA" id="ARBA00030236"/>
    </source>
</evidence>
<reference evidence="11" key="1">
    <citation type="submission" date="2016-10" db="EMBL/GenBank/DDBJ databases">
        <authorList>
            <person name="Varghese N."/>
            <person name="Submissions S."/>
        </authorList>
    </citation>
    <scope>NUCLEOTIDE SEQUENCE [LARGE SCALE GENOMIC DNA]</scope>
    <source>
        <strain evidence="11">CGMCC 4.3530</strain>
    </source>
</reference>
<comment type="catalytic activity">
    <reaction evidence="7">
        <text>Fe-coproporphyrin III + 2 H2O2 + 2 H(+) = heme b + 2 CO2 + 4 H2O</text>
        <dbReference type="Rhea" id="RHEA:56516"/>
        <dbReference type="ChEBI" id="CHEBI:15377"/>
        <dbReference type="ChEBI" id="CHEBI:15378"/>
        <dbReference type="ChEBI" id="CHEBI:16240"/>
        <dbReference type="ChEBI" id="CHEBI:16526"/>
        <dbReference type="ChEBI" id="CHEBI:60344"/>
        <dbReference type="ChEBI" id="CHEBI:68438"/>
        <dbReference type="EC" id="1.3.98.5"/>
    </reaction>
    <physiologicalReaction direction="left-to-right" evidence="7">
        <dbReference type="Rhea" id="RHEA:56517"/>
    </physiologicalReaction>
</comment>
<dbReference type="InterPro" id="IPR011008">
    <property type="entry name" value="Dimeric_a/b-barrel"/>
</dbReference>
<dbReference type="GO" id="GO:0016634">
    <property type="term" value="F:oxidoreductase activity, acting on the CH-CH group of donors, oxygen as acceptor"/>
    <property type="evidence" value="ECO:0007669"/>
    <property type="project" value="UniProtKB-UniRule"/>
</dbReference>
<evidence type="ECO:0000256" key="9">
    <source>
        <dbReference type="HAMAP-Rule" id="MF_02244"/>
    </source>
</evidence>
<keyword evidence="9" id="KW-0350">Heme biosynthesis</keyword>
<keyword evidence="4 9" id="KW-0408">Iron</keyword>
<organism evidence="10 11">
    <name type="scientific">Saccharopolyspora shandongensis</name>
    <dbReference type="NCBI Taxonomy" id="418495"/>
    <lineage>
        <taxon>Bacteria</taxon>
        <taxon>Bacillati</taxon>
        <taxon>Actinomycetota</taxon>
        <taxon>Actinomycetes</taxon>
        <taxon>Pseudonocardiales</taxon>
        <taxon>Pseudonocardiaceae</taxon>
        <taxon>Saccharopolyspora</taxon>
    </lineage>
</organism>
<comment type="function">
    <text evidence="9">Involved in coproporphyrin-dependent heme b biosynthesis. Catalyzes the decarboxylation of Fe-coproporphyrin III (coproheme) to heme b (protoheme IX), the last step of the pathway. The reaction occurs in a stepwise manner with a three-propionate intermediate.</text>
</comment>
<keyword evidence="11" id="KW-1185">Reference proteome</keyword>
<dbReference type="SUPFAM" id="SSF54909">
    <property type="entry name" value="Dimeric alpha+beta barrel"/>
    <property type="match status" value="1"/>
</dbReference>
<evidence type="ECO:0000256" key="5">
    <source>
        <dbReference type="ARBA" id="ARBA00029882"/>
    </source>
</evidence>
<keyword evidence="3 9" id="KW-0479">Metal-binding</keyword>
<comment type="catalytic activity">
    <reaction evidence="9">
        <text>Fe-coproporphyrin III + H2O2 + H(+) = harderoheme III + CO2 + 2 H2O</text>
        <dbReference type="Rhea" id="RHEA:57940"/>
        <dbReference type="ChEBI" id="CHEBI:15377"/>
        <dbReference type="ChEBI" id="CHEBI:15378"/>
        <dbReference type="ChEBI" id="CHEBI:16240"/>
        <dbReference type="ChEBI" id="CHEBI:16526"/>
        <dbReference type="ChEBI" id="CHEBI:68438"/>
        <dbReference type="ChEBI" id="CHEBI:142463"/>
    </reaction>
</comment>
<dbReference type="HAMAP" id="MF_02244">
    <property type="entry name" value="Coproheme_decarbox_2"/>
    <property type="match status" value="1"/>
</dbReference>
<keyword evidence="2 9" id="KW-0349">Heme</keyword>
<sequence>MVTNLADRIEYTMWSVFKAVPGASSAKRPIAEEAEEYFAGLPSSSVTVRGLYRLSGLRADADWLVWWHAPTISALQNAYSGLRRTAWGRSSIPVWSTAGVHRPAEFNTSHIPAYLHGTTPGQFLAVYPFVRSYEWYLLPADERKDMLANHGRAAHDFSDVLSNTVAAFGLGDYEWILALEADDPVRLVDLMRVFRATDARRHVREETPFFTGERSTVQSLIDGLP</sequence>
<comment type="similarity">
    <text evidence="9">Belongs to the ChdC family. Type 2 subfamily.</text>
</comment>
<comment type="cofactor">
    <cofactor evidence="9">
        <name>Fe-coproporphyrin III</name>
        <dbReference type="ChEBI" id="CHEBI:68438"/>
    </cofactor>
    <text evidence="9">Fe-coproporphyrin III acts as both substrate and redox cofactor.</text>
</comment>
<dbReference type="EC" id="1.3.98.5" evidence="8 9"/>
<dbReference type="RefSeq" id="WP_093270315.1">
    <property type="nucleotide sequence ID" value="NZ_FNOK01000028.1"/>
</dbReference>
<evidence type="ECO:0000313" key="11">
    <source>
        <dbReference type="Proteomes" id="UP000199529"/>
    </source>
</evidence>
<proteinExistence type="inferred from homology"/>
<dbReference type="GO" id="GO:0020037">
    <property type="term" value="F:heme binding"/>
    <property type="evidence" value="ECO:0007669"/>
    <property type="project" value="InterPro"/>
</dbReference>
<name>A0A1H3KJA8_9PSEU</name>
<gene>
    <name evidence="9" type="primary">chdC</name>
    <name evidence="10" type="ORF">SAMN05216215_102853</name>
</gene>
<accession>A0A1H3KJA8</accession>
<keyword evidence="9" id="KW-0560">Oxidoreductase</keyword>
<dbReference type="PANTHER" id="PTHR36843:SF1">
    <property type="entry name" value="COPROHEME DECARBOXYLASE"/>
    <property type="match status" value="1"/>
</dbReference>
<dbReference type="Pfam" id="PF06778">
    <property type="entry name" value="Chlor_dismutase"/>
    <property type="match status" value="1"/>
</dbReference>
<dbReference type="PANTHER" id="PTHR36843">
    <property type="entry name" value="HEME-DEPENDENT PEROXIDASE YWFI-RELATED"/>
    <property type="match status" value="1"/>
</dbReference>
<dbReference type="NCBIfam" id="NF042928">
    <property type="entry name" value="HemQ_actino"/>
    <property type="match status" value="1"/>
</dbReference>
<evidence type="ECO:0000256" key="4">
    <source>
        <dbReference type="ARBA" id="ARBA00023004"/>
    </source>
</evidence>
<dbReference type="Proteomes" id="UP000199529">
    <property type="component" value="Unassembled WGS sequence"/>
</dbReference>
<dbReference type="STRING" id="418495.SAMN05216215_102853"/>
<evidence type="ECO:0000313" key="10">
    <source>
        <dbReference type="EMBL" id="SDY51835.1"/>
    </source>
</evidence>
<comment type="pathway">
    <text evidence="9">Porphyrin-containing compound metabolism; protoheme biosynthesis.</text>
</comment>
<evidence type="ECO:0000256" key="8">
    <source>
        <dbReference type="ARBA" id="ARBA00050019"/>
    </source>
</evidence>
<dbReference type="AlphaFoldDB" id="A0A1H3KJA8"/>
<dbReference type="EMBL" id="FNOK01000028">
    <property type="protein sequence ID" value="SDY51835.1"/>
    <property type="molecule type" value="Genomic_DNA"/>
</dbReference>
<evidence type="ECO:0000256" key="3">
    <source>
        <dbReference type="ARBA" id="ARBA00022723"/>
    </source>
</evidence>
<feature type="active site" evidence="9">
    <location>
        <position position="127"/>
    </location>
</feature>
<evidence type="ECO:0000256" key="7">
    <source>
        <dbReference type="ARBA" id="ARBA00049896"/>
    </source>
</evidence>
<comment type="catalytic activity">
    <reaction evidence="9">
        <text>harderoheme III + H2O2 + H(+) = heme b + CO2 + 2 H2O</text>
        <dbReference type="Rhea" id="RHEA:57944"/>
        <dbReference type="ChEBI" id="CHEBI:15377"/>
        <dbReference type="ChEBI" id="CHEBI:15378"/>
        <dbReference type="ChEBI" id="CHEBI:16240"/>
        <dbReference type="ChEBI" id="CHEBI:16526"/>
        <dbReference type="ChEBI" id="CHEBI:60344"/>
        <dbReference type="ChEBI" id="CHEBI:142463"/>
    </reaction>
</comment>
<feature type="binding site" description="axial binding residue" evidence="9">
    <location>
        <position position="150"/>
    </location>
    <ligand>
        <name>Fe-coproporphyrin III</name>
        <dbReference type="ChEBI" id="CHEBI:68438"/>
    </ligand>
    <ligandPart>
        <name>Fe</name>
        <dbReference type="ChEBI" id="CHEBI:18248"/>
    </ligandPart>
</feature>
<dbReference type="GO" id="GO:0046872">
    <property type="term" value="F:metal ion binding"/>
    <property type="evidence" value="ECO:0007669"/>
    <property type="project" value="UniProtKB-KW"/>
</dbReference>
<dbReference type="OrthoDB" id="9773646at2"/>